<sequence length="278" mass="29594">MPHAEPHRPPAVADRFYPGEPRALRRELERCLVRDVAPVPARMILAPHAGYVYSGALAGRTWSHVHVPERVVLLCPNHTGRGARRSIWPGGQWDTPAGPVPIAADLTDALVRHAGLQPDTAAHLREHAIEVHLPFLRARNPQAEIAAVCLGGLDFAECQAVGVGVAAALRELEAEAPGAAPRVLLAASSDMSHYIRADEAAALDRLALERLLALDPAGLYDTVQRHDISMCGILPATVALVAARELGATRAELVGYTHSGQVTGDTDRVVAYAGAVVQ</sequence>
<dbReference type="OrthoDB" id="9785549at2"/>
<name>A0A1I2HGX5_9BACT</name>
<gene>
    <name evidence="3" type="ORF">SAMN02745121_07933</name>
</gene>
<dbReference type="PANTHER" id="PTHR11060">
    <property type="entry name" value="PROTEIN MEMO1"/>
    <property type="match status" value="1"/>
</dbReference>
<evidence type="ECO:0000256" key="1">
    <source>
        <dbReference type="ARBA" id="ARBA00006315"/>
    </source>
</evidence>
<comment type="similarity">
    <text evidence="1 2">Belongs to the MEMO1 family.</text>
</comment>
<proteinExistence type="inferred from homology"/>
<dbReference type="NCBIfam" id="TIGR04336">
    <property type="entry name" value="AmmeMemoSam_B"/>
    <property type="match status" value="1"/>
</dbReference>
<keyword evidence="4" id="KW-1185">Reference proteome</keyword>
<dbReference type="Proteomes" id="UP000199400">
    <property type="component" value="Unassembled WGS sequence"/>
</dbReference>
<dbReference type="STRING" id="54.SAMN02745121_07933"/>
<dbReference type="RefSeq" id="WP_096328536.1">
    <property type="nucleotide sequence ID" value="NZ_FOMX01000042.1"/>
</dbReference>
<accession>A0A1I2HGX5</accession>
<dbReference type="PANTHER" id="PTHR11060:SF0">
    <property type="entry name" value="PROTEIN MEMO1"/>
    <property type="match status" value="1"/>
</dbReference>
<dbReference type="EMBL" id="FOMX01000042">
    <property type="protein sequence ID" value="SFF28560.1"/>
    <property type="molecule type" value="Genomic_DNA"/>
</dbReference>
<dbReference type="Gene3D" id="3.40.830.10">
    <property type="entry name" value="LigB-like"/>
    <property type="match status" value="1"/>
</dbReference>
<dbReference type="InterPro" id="IPR002737">
    <property type="entry name" value="MEMO1_fam"/>
</dbReference>
<dbReference type="AlphaFoldDB" id="A0A1I2HGX5"/>
<protein>
    <recommendedName>
        <fullName evidence="2">MEMO1 family protein SAMN02745121_07933</fullName>
    </recommendedName>
</protein>
<evidence type="ECO:0000313" key="3">
    <source>
        <dbReference type="EMBL" id="SFF28560.1"/>
    </source>
</evidence>
<evidence type="ECO:0000256" key="2">
    <source>
        <dbReference type="HAMAP-Rule" id="MF_00055"/>
    </source>
</evidence>
<evidence type="ECO:0000313" key="4">
    <source>
        <dbReference type="Proteomes" id="UP000199400"/>
    </source>
</evidence>
<organism evidence="3 4">
    <name type="scientific">Nannocystis exedens</name>
    <dbReference type="NCBI Taxonomy" id="54"/>
    <lineage>
        <taxon>Bacteria</taxon>
        <taxon>Pseudomonadati</taxon>
        <taxon>Myxococcota</taxon>
        <taxon>Polyangia</taxon>
        <taxon>Nannocystales</taxon>
        <taxon>Nannocystaceae</taxon>
        <taxon>Nannocystis</taxon>
    </lineage>
</organism>
<reference evidence="4" key="1">
    <citation type="submission" date="2016-10" db="EMBL/GenBank/DDBJ databases">
        <authorList>
            <person name="Varghese N."/>
            <person name="Submissions S."/>
        </authorList>
    </citation>
    <scope>NUCLEOTIDE SEQUENCE [LARGE SCALE GENOMIC DNA]</scope>
    <source>
        <strain evidence="4">ATCC 25963</strain>
    </source>
</reference>
<dbReference type="HAMAP" id="MF_00055">
    <property type="entry name" value="MEMO1"/>
    <property type="match status" value="1"/>
</dbReference>
<dbReference type="CDD" id="cd07361">
    <property type="entry name" value="MEMO_like"/>
    <property type="match status" value="1"/>
</dbReference>
<dbReference type="Pfam" id="PF01875">
    <property type="entry name" value="Memo"/>
    <property type="match status" value="1"/>
</dbReference>